<reference evidence="2 3" key="1">
    <citation type="journal article" date="2019" name="Environ. Microbiol.">
        <title>At the nexus of three kingdoms: the genome of the mycorrhizal fungus Gigaspora margarita provides insights into plant, endobacterial and fungal interactions.</title>
        <authorList>
            <person name="Venice F."/>
            <person name="Ghignone S."/>
            <person name="Salvioli di Fossalunga A."/>
            <person name="Amselem J."/>
            <person name="Novero M."/>
            <person name="Xianan X."/>
            <person name="Sedzielewska Toro K."/>
            <person name="Morin E."/>
            <person name="Lipzen A."/>
            <person name="Grigoriev I.V."/>
            <person name="Henrissat B."/>
            <person name="Martin F.M."/>
            <person name="Bonfante P."/>
        </authorList>
    </citation>
    <scope>NUCLEOTIDE SEQUENCE [LARGE SCALE GENOMIC DNA]</scope>
    <source>
        <strain evidence="2 3">BEG34</strain>
    </source>
</reference>
<gene>
    <name evidence="2" type="ORF">F8M41_009790</name>
</gene>
<comment type="caution">
    <text evidence="2">The sequence shown here is derived from an EMBL/GenBank/DDBJ whole genome shotgun (WGS) entry which is preliminary data.</text>
</comment>
<accession>A0A8H3X4F5</accession>
<evidence type="ECO:0000313" key="3">
    <source>
        <dbReference type="Proteomes" id="UP000439903"/>
    </source>
</evidence>
<organism evidence="2 3">
    <name type="scientific">Gigaspora margarita</name>
    <dbReference type="NCBI Taxonomy" id="4874"/>
    <lineage>
        <taxon>Eukaryota</taxon>
        <taxon>Fungi</taxon>
        <taxon>Fungi incertae sedis</taxon>
        <taxon>Mucoromycota</taxon>
        <taxon>Glomeromycotina</taxon>
        <taxon>Glomeromycetes</taxon>
        <taxon>Diversisporales</taxon>
        <taxon>Gigasporaceae</taxon>
        <taxon>Gigaspora</taxon>
    </lineage>
</organism>
<evidence type="ECO:0000313" key="2">
    <source>
        <dbReference type="EMBL" id="KAF0399007.1"/>
    </source>
</evidence>
<sequence length="451" mass="52645">MIKLLKAGLLNIANGEIKMFESTSEITSCSLILLSNSKRNHVFLHHYSDGTIKEGSIIKHQCDVKYYKIVLYNIKKCPYIILISKRIHKHPPLPSTTFGVNYLSQLHASLNNIDKLRRLVAKVQKTHHSFGQGLLAKAWIDLEYFKIDLAFKRVSGEINEFKVNCYNEKYKLTLTYASVFTNIMNSEAYYRMFNSLFDWILKLTGQLLQFYHIHKTGWKCIIGDLDYSQVKVLGEALHSIDKNLSWDEHLCHIFKSCRIHYCRNIKNSHYSSKNNELMYELLEANTFKHVDEIFDELKASNELNINDWILFYDTPWVKASLNLLFSHIDMELWNKALDNKNVAEASYANINRDGKGLSLENAILKAKHYNDHHFAMCNIQDKYGISKSGKNHVSKKLKVDIDSTQNMKNDLEMQEKQLAIKERELELEERKVQLEREKLEIIKLKKELGCE</sequence>
<dbReference type="Proteomes" id="UP000439903">
    <property type="component" value="Unassembled WGS sequence"/>
</dbReference>
<dbReference type="OrthoDB" id="2424330at2759"/>
<keyword evidence="1" id="KW-0175">Coiled coil</keyword>
<dbReference type="AlphaFoldDB" id="A0A8H3X4F5"/>
<evidence type="ECO:0000256" key="1">
    <source>
        <dbReference type="SAM" id="Coils"/>
    </source>
</evidence>
<name>A0A8H3X4F5_GIGMA</name>
<protein>
    <submittedName>
        <fullName evidence="2">Uncharacterized protein</fullName>
    </submittedName>
</protein>
<keyword evidence="3" id="KW-1185">Reference proteome</keyword>
<proteinExistence type="predicted"/>
<dbReference type="EMBL" id="WTPW01002073">
    <property type="protein sequence ID" value="KAF0399007.1"/>
    <property type="molecule type" value="Genomic_DNA"/>
</dbReference>
<feature type="coiled-coil region" evidence="1">
    <location>
        <begin position="394"/>
        <end position="447"/>
    </location>
</feature>